<dbReference type="AlphaFoldDB" id="A0AAD5N4E0"/>
<gene>
    <name evidence="1" type="ORF">KIN20_021425</name>
</gene>
<organism evidence="1 2">
    <name type="scientific">Parelaphostrongylus tenuis</name>
    <name type="common">Meningeal worm</name>
    <dbReference type="NCBI Taxonomy" id="148309"/>
    <lineage>
        <taxon>Eukaryota</taxon>
        <taxon>Metazoa</taxon>
        <taxon>Ecdysozoa</taxon>
        <taxon>Nematoda</taxon>
        <taxon>Chromadorea</taxon>
        <taxon>Rhabditida</taxon>
        <taxon>Rhabditina</taxon>
        <taxon>Rhabditomorpha</taxon>
        <taxon>Strongyloidea</taxon>
        <taxon>Metastrongylidae</taxon>
        <taxon>Parelaphostrongylus</taxon>
    </lineage>
</organism>
<sequence>STLTALTISEFCGIPERLRNRLACSVIAVAFSPFSSKHLPKLLEHETCYARGQLNFSTCFVVAKESTIGCMYEPIVQKLANYLVSIILYRGYSDISAFSACNEVYEGACGAMGQKCFEHTTINDSRLFDPAFTDRQASISPRLANRYHTCLKDNSFELIVSVGHREPLYGPDINQSRQTMLDEDKCMTLPS</sequence>
<evidence type="ECO:0000313" key="1">
    <source>
        <dbReference type="EMBL" id="KAJ1362016.1"/>
    </source>
</evidence>
<comment type="caution">
    <text evidence="1">The sequence shown here is derived from an EMBL/GenBank/DDBJ whole genome shotgun (WGS) entry which is preliminary data.</text>
</comment>
<reference evidence="1" key="1">
    <citation type="submission" date="2021-06" db="EMBL/GenBank/DDBJ databases">
        <title>Parelaphostrongylus tenuis whole genome reference sequence.</title>
        <authorList>
            <person name="Garwood T.J."/>
            <person name="Larsen P.A."/>
            <person name="Fountain-Jones N.M."/>
            <person name="Garbe J.R."/>
            <person name="Macchietto M.G."/>
            <person name="Kania S.A."/>
            <person name="Gerhold R.W."/>
            <person name="Richards J.E."/>
            <person name="Wolf T.M."/>
        </authorList>
    </citation>
    <scope>NUCLEOTIDE SEQUENCE</scope>
    <source>
        <strain evidence="1">MNPRO001-30</strain>
        <tissue evidence="1">Meninges</tissue>
    </source>
</reference>
<proteinExistence type="predicted"/>
<protein>
    <submittedName>
        <fullName evidence="1">Uncharacterized protein</fullName>
    </submittedName>
</protein>
<keyword evidence="2" id="KW-1185">Reference proteome</keyword>
<feature type="non-terminal residue" evidence="1">
    <location>
        <position position="191"/>
    </location>
</feature>
<dbReference type="EMBL" id="JAHQIW010004343">
    <property type="protein sequence ID" value="KAJ1362016.1"/>
    <property type="molecule type" value="Genomic_DNA"/>
</dbReference>
<accession>A0AAD5N4E0</accession>
<name>A0AAD5N4E0_PARTN</name>
<evidence type="ECO:0000313" key="2">
    <source>
        <dbReference type="Proteomes" id="UP001196413"/>
    </source>
</evidence>
<dbReference type="Proteomes" id="UP001196413">
    <property type="component" value="Unassembled WGS sequence"/>
</dbReference>